<name>A0A9Q3D7E6_9BASI</name>
<dbReference type="SUPFAM" id="SSF56219">
    <property type="entry name" value="DNase I-like"/>
    <property type="match status" value="1"/>
</dbReference>
<proteinExistence type="predicted"/>
<protein>
    <recommendedName>
        <fullName evidence="3">Endonuclease/exonuclease/phosphatase domain-containing protein</fullName>
    </recommendedName>
</protein>
<evidence type="ECO:0000313" key="1">
    <source>
        <dbReference type="EMBL" id="MBW0495703.1"/>
    </source>
</evidence>
<dbReference type="Proteomes" id="UP000765509">
    <property type="component" value="Unassembled WGS sequence"/>
</dbReference>
<dbReference type="OrthoDB" id="2506849at2759"/>
<accession>A0A9Q3D7E6</accession>
<organism evidence="1 2">
    <name type="scientific">Austropuccinia psidii MF-1</name>
    <dbReference type="NCBI Taxonomy" id="1389203"/>
    <lineage>
        <taxon>Eukaryota</taxon>
        <taxon>Fungi</taxon>
        <taxon>Dikarya</taxon>
        <taxon>Basidiomycota</taxon>
        <taxon>Pucciniomycotina</taxon>
        <taxon>Pucciniomycetes</taxon>
        <taxon>Pucciniales</taxon>
        <taxon>Sphaerophragmiaceae</taxon>
        <taxon>Austropuccinia</taxon>
    </lineage>
</organism>
<evidence type="ECO:0008006" key="3">
    <source>
        <dbReference type="Google" id="ProtNLM"/>
    </source>
</evidence>
<dbReference type="Gene3D" id="3.60.10.10">
    <property type="entry name" value="Endonuclease/exonuclease/phosphatase"/>
    <property type="match status" value="1"/>
</dbReference>
<comment type="caution">
    <text evidence="1">The sequence shown here is derived from an EMBL/GenBank/DDBJ whole genome shotgun (WGS) entry which is preliminary data.</text>
</comment>
<evidence type="ECO:0000313" key="2">
    <source>
        <dbReference type="Proteomes" id="UP000765509"/>
    </source>
</evidence>
<sequence length="175" mass="20016">MLALYLPSGTSRRGECKAILAHIRFHLEATVKDKNPLLTLLGDFNMDEQEVDTLLTTTSWINLLLSHLRDPTNNLTWVTDHQMDFSLDHFVVSKAVTHLGKEVSVIQDILSRYHFPVLLKIQKNLDLTLPPSIKWNTKLLQNHGDELALSDRWNVLQVDEISSQDDLDNSSNNYI</sequence>
<keyword evidence="2" id="KW-1185">Reference proteome</keyword>
<reference evidence="1" key="1">
    <citation type="submission" date="2021-03" db="EMBL/GenBank/DDBJ databases">
        <title>Draft genome sequence of rust myrtle Austropuccinia psidii MF-1, a brazilian biotype.</title>
        <authorList>
            <person name="Quecine M.C."/>
            <person name="Pachon D.M.R."/>
            <person name="Bonatelli M.L."/>
            <person name="Correr F.H."/>
            <person name="Franceschini L.M."/>
            <person name="Leite T.F."/>
            <person name="Margarido G.R.A."/>
            <person name="Almeida C.A."/>
            <person name="Ferrarezi J.A."/>
            <person name="Labate C.A."/>
        </authorList>
    </citation>
    <scope>NUCLEOTIDE SEQUENCE</scope>
    <source>
        <strain evidence="1">MF-1</strain>
    </source>
</reference>
<dbReference type="AlphaFoldDB" id="A0A9Q3D7E6"/>
<gene>
    <name evidence="1" type="ORF">O181_035418</name>
</gene>
<dbReference type="EMBL" id="AVOT02013245">
    <property type="protein sequence ID" value="MBW0495703.1"/>
    <property type="molecule type" value="Genomic_DNA"/>
</dbReference>
<dbReference type="InterPro" id="IPR036691">
    <property type="entry name" value="Endo/exonu/phosph_ase_sf"/>
</dbReference>